<name>Q3TQA8_MOUSE</name>
<gene>
    <name evidence="3" type="primary">Kdm7a</name>
    <name evidence="3" type="synonym">Jhdm1d</name>
</gene>
<reference evidence="2" key="1">
    <citation type="journal article" date="1999" name="Methods Enzymol.">
        <title>High-efficiency full-length cDNA cloning.</title>
        <authorList>
            <person name="Carninci P."/>
            <person name="Hayashizaki Y."/>
        </authorList>
    </citation>
    <scope>NUCLEOTIDE SEQUENCE</scope>
    <source>
        <strain evidence="2">C57BL/6J</strain>
        <tissue evidence="2">Corpus striatum</tissue>
        <tissue evidence="1">Visual cortex</tissue>
    </source>
</reference>
<reference evidence="2" key="5">
    <citation type="journal article" date="2002" name="Nature">
        <title>Analysis of the mouse transcriptome based on functional annotation of 60,770 full-length cDNAs.</title>
        <authorList>
            <consortium name="The FANTOM Consortium and the RIKEN Genome Exploration Research Group Phase I and II Team"/>
        </authorList>
    </citation>
    <scope>NUCLEOTIDE SEQUENCE</scope>
    <source>
        <strain evidence="2">C57BL/6J</strain>
        <tissue evidence="2">Corpus striatum</tissue>
        <tissue evidence="1">Visual cortex</tissue>
    </source>
</reference>
<dbReference type="AGR" id="MGI:2443388"/>
<reference evidence="2" key="4">
    <citation type="journal article" date="2001" name="Nature">
        <title>Functional annotation of a full-length mouse cDNA collection.</title>
        <authorList>
            <consortium name="The RIKEN Genome Exploration Research Group Phase II Team and the FANTOM Consortium"/>
        </authorList>
    </citation>
    <scope>NUCLEOTIDE SEQUENCE</scope>
    <source>
        <strain evidence="2">C57BL/6J</strain>
        <tissue evidence="2">Corpus striatum</tissue>
        <tissue evidence="1">Visual cortex</tissue>
    </source>
</reference>
<sequence length="110" mass="12336">MCSEMSVHLLQMSCSVRQSLGIGGNHDGLVYCCQRDTIANVHFCYSHGNMKLHNANLNLSQKFIFPIIKLIAPYVKENVSPFICARPWDLIPSTTQRSRGAEASRLLRVS</sequence>
<accession>Q3TQA8</accession>
<reference evidence="2" key="2">
    <citation type="journal article" date="2000" name="Genome Res.">
        <title>Normalization and subtraction of cap-trapper-selected cDNAs to prepare full-length cDNA libraries for rapid discovery of new genes.</title>
        <authorList>
            <person name="Carninci P."/>
            <person name="Shibata Y."/>
            <person name="Hayatsu N."/>
            <person name="Sugahara Y."/>
            <person name="Shibata K."/>
            <person name="Itoh M."/>
            <person name="Konno H."/>
            <person name="Okazaki Y."/>
            <person name="Muramatsu M."/>
            <person name="Hayashizaki Y."/>
        </authorList>
    </citation>
    <scope>NUCLEOTIDE SEQUENCE</scope>
    <source>
        <strain evidence="2">C57BL/6J</strain>
        <tissue evidence="2">Corpus striatum</tissue>
        <tissue evidence="1">Visual cortex</tissue>
    </source>
</reference>
<evidence type="ECO:0000313" key="1">
    <source>
        <dbReference type="EMBL" id="BAE34548.1"/>
    </source>
</evidence>
<reference evidence="2" key="8">
    <citation type="journal article" date="2005" name="Science">
        <title>Antisense Transcription in the Mammalian Transcriptome.</title>
        <authorList>
            <consortium name="RIKEN Genome Exploration Research Group and Genome Science Group (Genome Network Project Core Group) and the FANTOM Consortium"/>
        </authorList>
    </citation>
    <scope>NUCLEOTIDE SEQUENCE</scope>
    <source>
        <strain evidence="2">C57BL/6J</strain>
        <tissue evidence="2">Corpus striatum</tissue>
        <tissue evidence="1">Visual cortex</tissue>
    </source>
</reference>
<evidence type="ECO:0000313" key="3">
    <source>
        <dbReference type="MGI" id="MGI:2443388"/>
    </source>
</evidence>
<organism evidence="2">
    <name type="scientific">Mus musculus</name>
    <name type="common">Mouse</name>
    <dbReference type="NCBI Taxonomy" id="10090"/>
    <lineage>
        <taxon>Eukaryota</taxon>
        <taxon>Metazoa</taxon>
        <taxon>Chordata</taxon>
        <taxon>Craniata</taxon>
        <taxon>Vertebrata</taxon>
        <taxon>Euteleostomi</taxon>
        <taxon>Mammalia</taxon>
        <taxon>Eutheria</taxon>
        <taxon>Euarchontoglires</taxon>
        <taxon>Glires</taxon>
        <taxon>Rodentia</taxon>
        <taxon>Myomorpha</taxon>
        <taxon>Muroidea</taxon>
        <taxon>Muridae</taxon>
        <taxon>Murinae</taxon>
        <taxon>Mus</taxon>
        <taxon>Mus</taxon>
    </lineage>
</organism>
<reference evidence="2" key="7">
    <citation type="journal article" date="2005" name="Science">
        <title>The Transcriptional Landscape of the Mammalian Genome.</title>
        <authorList>
            <consortium name="The FANTOM Consortium"/>
            <consortium name="Riken Genome Exploration Research Group and Genome Science Group (Genome Network Project Core Group)"/>
        </authorList>
    </citation>
    <scope>NUCLEOTIDE SEQUENCE</scope>
    <source>
        <strain evidence="2">C57BL/6J</strain>
        <tissue evidence="2">Corpus striatum</tissue>
        <tissue evidence="1">Visual cortex</tissue>
    </source>
</reference>
<proteinExistence type="evidence at transcript level"/>
<dbReference type="AlphaFoldDB" id="Q3TQA8"/>
<reference evidence="2" key="6">
    <citation type="submission" date="2004-04" db="EMBL/GenBank/DDBJ databases">
        <authorList>
            <person name="Arakawa T."/>
            <person name="Carninci P."/>
            <person name="Fukuda S."/>
            <person name="Hashizume W."/>
            <person name="Hayashida K."/>
            <person name="Hori F."/>
            <person name="Iida J."/>
            <person name="Imamura K."/>
            <person name="Imotani K."/>
            <person name="Itoh M."/>
            <person name="Kanagawa S."/>
            <person name="Kawai J."/>
            <person name="Kojima M."/>
            <person name="Konno H."/>
            <person name="Murata M."/>
            <person name="Nakamura M."/>
            <person name="Ninomiya N."/>
            <person name="Nishiyori H."/>
            <person name="Nomura K."/>
            <person name="Ohno M."/>
            <person name="Sakazume N."/>
            <person name="Sano H."/>
            <person name="Sasaki D."/>
            <person name="Shibata K."/>
            <person name="Shiraki T."/>
            <person name="Tagami M."/>
            <person name="Tagami Y."/>
            <person name="Waki K."/>
            <person name="Watahiki A."/>
            <person name="Muramatsu M."/>
            <person name="Hayashizaki Y."/>
        </authorList>
    </citation>
    <scope>NUCLEOTIDE SEQUENCE</scope>
    <source>
        <strain evidence="2">C57BL/6J</strain>
        <tissue evidence="2">Corpus striatum</tissue>
        <tissue evidence="1">Visual cortex</tissue>
    </source>
</reference>
<dbReference type="MGI" id="MGI:2443388">
    <property type="gene designation" value="Kdm7a"/>
</dbReference>
<evidence type="ECO:0000313" key="2">
    <source>
        <dbReference type="EMBL" id="BAE37476.1"/>
    </source>
</evidence>
<protein>
    <submittedName>
        <fullName evidence="2">Uncharacterized protein</fullName>
    </submittedName>
</protein>
<dbReference type="EMBL" id="AK158533">
    <property type="protein sequence ID" value="BAE34548.1"/>
    <property type="molecule type" value="mRNA"/>
</dbReference>
<reference evidence="2" key="3">
    <citation type="journal article" date="2000" name="Genome Res.">
        <title>RIKEN integrated sequence analysis (RISA) system--384-format sequencing pipeline with 384 multicapillary sequencer.</title>
        <authorList>
            <person name="Shibata K."/>
            <person name="Itoh M."/>
            <person name="Aizawa K."/>
            <person name="Nagaoka S."/>
            <person name="Sasaki N."/>
            <person name="Carninci P."/>
            <person name="Konno H."/>
            <person name="Akiyama J."/>
            <person name="Nishi K."/>
            <person name="Kitsunai T."/>
            <person name="Tashiro H."/>
            <person name="Itoh M."/>
            <person name="Sumi N."/>
            <person name="Ishii Y."/>
            <person name="Nakamura S."/>
            <person name="Hazama M."/>
            <person name="Nishine T."/>
            <person name="Harada A."/>
            <person name="Yamamoto R."/>
            <person name="Matsumoto H."/>
            <person name="Sakaguchi S."/>
            <person name="Ikegami T."/>
            <person name="Kashiwagi K."/>
            <person name="Fujiwake S."/>
            <person name="Inoue K."/>
            <person name="Togawa Y."/>
            <person name="Izawa M."/>
            <person name="Ohara E."/>
            <person name="Watahiki M."/>
            <person name="Yoneda Y."/>
            <person name="Ishikawa T."/>
            <person name="Ozawa K."/>
            <person name="Tanaka T."/>
            <person name="Matsuura S."/>
            <person name="Kawai J."/>
            <person name="Okazaki Y."/>
            <person name="Muramatsu M."/>
            <person name="Inoue Y."/>
            <person name="Kira A."/>
            <person name="Hayashizaki Y."/>
        </authorList>
    </citation>
    <scope>NUCLEOTIDE SEQUENCE</scope>
    <source>
        <strain evidence="2">C57BL/6J</strain>
        <tissue evidence="2">Corpus striatum</tissue>
        <tissue evidence="1">Visual cortex</tissue>
    </source>
</reference>
<dbReference type="EMBL" id="AK163747">
    <property type="protein sequence ID" value="BAE37476.1"/>
    <property type="molecule type" value="mRNA"/>
</dbReference>